<evidence type="ECO:0000256" key="1">
    <source>
        <dbReference type="ARBA" id="ARBA00022553"/>
    </source>
</evidence>
<reference evidence="5" key="1">
    <citation type="journal article" date="2017" name="Biotechnol. Biofuels">
        <title>Evaluation of environmental bacterial communities as a factor affecting the growth of duckweed Lemna minor.</title>
        <authorList>
            <person name="Ishizawa H."/>
            <person name="Kuroda M."/>
            <person name="Morikawa M."/>
            <person name="Ike M."/>
        </authorList>
    </citation>
    <scope>NUCLEOTIDE SEQUENCE [LARGE SCALE GENOMIC DNA]</scope>
    <source>
        <strain evidence="5">M6</strain>
    </source>
</reference>
<name>A0A3G9G582_9CAUL</name>
<gene>
    <name evidence="4" type="ORF">EM6_0702</name>
</gene>
<dbReference type="Gene3D" id="3.40.50.2300">
    <property type="match status" value="1"/>
</dbReference>
<proteinExistence type="predicted"/>
<sequence length="204" mass="22772">MSYFVTFEAARLLVVDDDPILREFALTHLATPNVSVEVAEDGADAWTKMGRTTYDIVLLDLDMPRMDGFELLGLMRADVTHRHVPVVVATGREDMLAVDKAFANGATSFVIKPLNWRLVSHQLSYVLKSAREEAAVRQTLRTLQEENRLRDEAVTLALSKLEQSSRALKSMLAQPEEVELADAQTTAERMVQLCETLTLAAKVK</sequence>
<dbReference type="EMBL" id="AP018827">
    <property type="protein sequence ID" value="BBF80124.1"/>
    <property type="molecule type" value="Genomic_DNA"/>
</dbReference>
<evidence type="ECO:0000256" key="2">
    <source>
        <dbReference type="PROSITE-ProRule" id="PRU00169"/>
    </source>
</evidence>
<organism evidence="4 5">
    <name type="scientific">Asticcacaulis excentricus</name>
    <dbReference type="NCBI Taxonomy" id="78587"/>
    <lineage>
        <taxon>Bacteria</taxon>
        <taxon>Pseudomonadati</taxon>
        <taxon>Pseudomonadota</taxon>
        <taxon>Alphaproteobacteria</taxon>
        <taxon>Caulobacterales</taxon>
        <taxon>Caulobacteraceae</taxon>
        <taxon>Asticcacaulis</taxon>
    </lineage>
</organism>
<reference evidence="5" key="2">
    <citation type="journal article" date="2017" name="Plant Physiol. Biochem.">
        <title>Differential oxidative and antioxidative response of duckweed Lemna minor toward plant growth promoting/inhibiting bacteria.</title>
        <authorList>
            <person name="Ishizawa H."/>
            <person name="Kuroda M."/>
            <person name="Morikawa M."/>
            <person name="Ike M."/>
        </authorList>
    </citation>
    <scope>NUCLEOTIDE SEQUENCE [LARGE SCALE GENOMIC DNA]</scope>
    <source>
        <strain evidence="5">M6</strain>
    </source>
</reference>
<dbReference type="InterPro" id="IPR050595">
    <property type="entry name" value="Bact_response_regulator"/>
</dbReference>
<dbReference type="RefSeq" id="WP_126420357.1">
    <property type="nucleotide sequence ID" value="NZ_AP018827.1"/>
</dbReference>
<evidence type="ECO:0000259" key="3">
    <source>
        <dbReference type="PROSITE" id="PS50110"/>
    </source>
</evidence>
<dbReference type="InterPro" id="IPR011006">
    <property type="entry name" value="CheY-like_superfamily"/>
</dbReference>
<evidence type="ECO:0000313" key="5">
    <source>
        <dbReference type="Proteomes" id="UP000278756"/>
    </source>
</evidence>
<dbReference type="PANTHER" id="PTHR44591">
    <property type="entry name" value="STRESS RESPONSE REGULATOR PROTEIN 1"/>
    <property type="match status" value="1"/>
</dbReference>
<dbReference type="PANTHER" id="PTHR44591:SF3">
    <property type="entry name" value="RESPONSE REGULATORY DOMAIN-CONTAINING PROTEIN"/>
    <property type="match status" value="1"/>
</dbReference>
<dbReference type="PROSITE" id="PS50110">
    <property type="entry name" value="RESPONSE_REGULATORY"/>
    <property type="match status" value="1"/>
</dbReference>
<dbReference type="GO" id="GO:0000160">
    <property type="term" value="P:phosphorelay signal transduction system"/>
    <property type="evidence" value="ECO:0007669"/>
    <property type="project" value="InterPro"/>
</dbReference>
<dbReference type="CDD" id="cd00156">
    <property type="entry name" value="REC"/>
    <property type="match status" value="1"/>
</dbReference>
<feature type="modified residue" description="4-aspartylphosphate" evidence="2">
    <location>
        <position position="60"/>
    </location>
</feature>
<accession>A0A3G9G582</accession>
<dbReference type="InterPro" id="IPR001789">
    <property type="entry name" value="Sig_transdc_resp-reg_receiver"/>
</dbReference>
<dbReference type="AlphaFoldDB" id="A0A3G9G582"/>
<feature type="domain" description="Response regulatory" evidence="3">
    <location>
        <begin position="11"/>
        <end position="127"/>
    </location>
</feature>
<dbReference type="Pfam" id="PF00072">
    <property type="entry name" value="Response_reg"/>
    <property type="match status" value="1"/>
</dbReference>
<dbReference type="SMART" id="SM00448">
    <property type="entry name" value="REC"/>
    <property type="match status" value="1"/>
</dbReference>
<keyword evidence="1 2" id="KW-0597">Phosphoprotein</keyword>
<protein>
    <submittedName>
        <fullName evidence="4">Sensory box/response regulator</fullName>
    </submittedName>
</protein>
<dbReference type="SUPFAM" id="SSF52172">
    <property type="entry name" value="CheY-like"/>
    <property type="match status" value="1"/>
</dbReference>
<dbReference type="Proteomes" id="UP000278756">
    <property type="component" value="Chromosome 1"/>
</dbReference>
<dbReference type="OrthoDB" id="9782655at2"/>
<evidence type="ECO:0000313" key="4">
    <source>
        <dbReference type="EMBL" id="BBF80124.1"/>
    </source>
</evidence>